<dbReference type="Proteomes" id="UP001161017">
    <property type="component" value="Unassembled WGS sequence"/>
</dbReference>
<organism evidence="10 11">
    <name type="scientific">Ramalina farinacea</name>
    <dbReference type="NCBI Taxonomy" id="258253"/>
    <lineage>
        <taxon>Eukaryota</taxon>
        <taxon>Fungi</taxon>
        <taxon>Dikarya</taxon>
        <taxon>Ascomycota</taxon>
        <taxon>Pezizomycotina</taxon>
        <taxon>Lecanoromycetes</taxon>
        <taxon>OSLEUM clade</taxon>
        <taxon>Lecanoromycetidae</taxon>
        <taxon>Lecanorales</taxon>
        <taxon>Lecanorineae</taxon>
        <taxon>Ramalinaceae</taxon>
        <taxon>Ramalina</taxon>
    </lineage>
</organism>
<dbReference type="Gene3D" id="3.20.20.140">
    <property type="entry name" value="Metal-dependent hydrolases"/>
    <property type="match status" value="1"/>
</dbReference>
<dbReference type="InterPro" id="IPR006680">
    <property type="entry name" value="Amidohydro-rel"/>
</dbReference>
<feature type="transmembrane region" description="Helical" evidence="8">
    <location>
        <begin position="172"/>
        <end position="192"/>
    </location>
</feature>
<dbReference type="Gene3D" id="1.20.1250.20">
    <property type="entry name" value="MFS general substrate transporter like domains"/>
    <property type="match status" value="2"/>
</dbReference>
<evidence type="ECO:0000256" key="1">
    <source>
        <dbReference type="ARBA" id="ARBA00004141"/>
    </source>
</evidence>
<dbReference type="PROSITE" id="PS50850">
    <property type="entry name" value="MFS"/>
    <property type="match status" value="1"/>
</dbReference>
<evidence type="ECO:0000313" key="11">
    <source>
        <dbReference type="Proteomes" id="UP001161017"/>
    </source>
</evidence>
<comment type="similarity">
    <text evidence="6">Belongs to the major facilitator superfamily. Allantoate permease family.</text>
</comment>
<feature type="domain" description="Major facilitator superfamily (MFS) profile" evidence="9">
    <location>
        <begin position="76"/>
        <end position="493"/>
    </location>
</feature>
<protein>
    <submittedName>
        <fullName evidence="10">Allantoate permease</fullName>
    </submittedName>
</protein>
<keyword evidence="11" id="KW-1185">Reference proteome</keyword>
<dbReference type="Pfam" id="PF07690">
    <property type="entry name" value="MFS_1"/>
    <property type="match status" value="1"/>
</dbReference>
<evidence type="ECO:0000256" key="4">
    <source>
        <dbReference type="ARBA" id="ARBA00022989"/>
    </source>
</evidence>
<proteinExistence type="inferred from homology"/>
<dbReference type="CDD" id="cd01299">
    <property type="entry name" value="Met_dep_hydrolase_A"/>
    <property type="match status" value="1"/>
</dbReference>
<evidence type="ECO:0000256" key="3">
    <source>
        <dbReference type="ARBA" id="ARBA00022692"/>
    </source>
</evidence>
<dbReference type="PANTHER" id="PTHR43791:SF1">
    <property type="entry name" value="ALLANTOATE PERMEASE"/>
    <property type="match status" value="1"/>
</dbReference>
<dbReference type="SUPFAM" id="SSF51338">
    <property type="entry name" value="Composite domain of metallo-dependent hydrolases"/>
    <property type="match status" value="1"/>
</dbReference>
<feature type="transmembrane region" description="Helical" evidence="8">
    <location>
        <begin position="204"/>
        <end position="224"/>
    </location>
</feature>
<dbReference type="InterPro" id="IPR057744">
    <property type="entry name" value="OTAase-like"/>
</dbReference>
<dbReference type="SUPFAM" id="SSF103473">
    <property type="entry name" value="MFS general substrate transporter"/>
    <property type="match status" value="1"/>
</dbReference>
<dbReference type="InterPro" id="IPR011059">
    <property type="entry name" value="Metal-dep_hydrolase_composite"/>
</dbReference>
<dbReference type="EMBL" id="JAPUFD010000007">
    <property type="protein sequence ID" value="MDI1488103.1"/>
    <property type="molecule type" value="Genomic_DNA"/>
</dbReference>
<dbReference type="InterPro" id="IPR011701">
    <property type="entry name" value="MFS"/>
</dbReference>
<feature type="transmembrane region" description="Helical" evidence="8">
    <location>
        <begin position="140"/>
        <end position="160"/>
    </location>
</feature>
<feature type="transmembrane region" description="Helical" evidence="8">
    <location>
        <begin position="401"/>
        <end position="421"/>
    </location>
</feature>
<evidence type="ECO:0000256" key="2">
    <source>
        <dbReference type="ARBA" id="ARBA00022448"/>
    </source>
</evidence>
<dbReference type="GO" id="GO:0022857">
    <property type="term" value="F:transmembrane transporter activity"/>
    <property type="evidence" value="ECO:0007669"/>
    <property type="project" value="InterPro"/>
</dbReference>
<dbReference type="Gene3D" id="2.30.40.10">
    <property type="entry name" value="Urease, subunit C, domain 1"/>
    <property type="match status" value="1"/>
</dbReference>
<keyword evidence="2" id="KW-0813">Transport</keyword>
<dbReference type="SUPFAM" id="SSF51556">
    <property type="entry name" value="Metallo-dependent hydrolases"/>
    <property type="match status" value="1"/>
</dbReference>
<keyword evidence="4 8" id="KW-1133">Transmembrane helix</keyword>
<dbReference type="GO" id="GO:0016020">
    <property type="term" value="C:membrane"/>
    <property type="evidence" value="ECO:0007669"/>
    <property type="project" value="UniProtKB-SubCell"/>
</dbReference>
<dbReference type="FunFam" id="1.20.1250.20:FF:000064">
    <property type="entry name" value="MFS allantoate transporter"/>
    <property type="match status" value="1"/>
</dbReference>
<dbReference type="Pfam" id="PF01979">
    <property type="entry name" value="Amidohydro_1"/>
    <property type="match status" value="1"/>
</dbReference>
<dbReference type="InterPro" id="IPR020846">
    <property type="entry name" value="MFS_dom"/>
</dbReference>
<evidence type="ECO:0000256" key="7">
    <source>
        <dbReference type="SAM" id="MobiDB-lite"/>
    </source>
</evidence>
<evidence type="ECO:0000256" key="8">
    <source>
        <dbReference type="SAM" id="Phobius"/>
    </source>
</evidence>
<dbReference type="PANTHER" id="PTHR43791">
    <property type="entry name" value="PERMEASE-RELATED"/>
    <property type="match status" value="1"/>
</dbReference>
<keyword evidence="3 8" id="KW-0812">Transmembrane</keyword>
<feature type="region of interest" description="Disordered" evidence="7">
    <location>
        <begin position="1"/>
        <end position="36"/>
    </location>
</feature>
<comment type="caution">
    <text evidence="10">The sequence shown here is derived from an EMBL/GenBank/DDBJ whole genome shotgun (WGS) entry which is preliminary data.</text>
</comment>
<evidence type="ECO:0000259" key="9">
    <source>
        <dbReference type="PROSITE" id="PS50850"/>
    </source>
</evidence>
<keyword evidence="5 8" id="KW-0472">Membrane</keyword>
<dbReference type="GO" id="GO:0016810">
    <property type="term" value="F:hydrolase activity, acting on carbon-nitrogen (but not peptide) bonds"/>
    <property type="evidence" value="ECO:0007669"/>
    <property type="project" value="InterPro"/>
</dbReference>
<dbReference type="AlphaFoldDB" id="A0AA43TU02"/>
<feature type="compositionally biased region" description="Polar residues" evidence="7">
    <location>
        <begin position="10"/>
        <end position="22"/>
    </location>
</feature>
<reference evidence="10" key="1">
    <citation type="journal article" date="2023" name="Genome Biol. Evol.">
        <title>First Whole Genome Sequence and Flow Cytometry Genome Size Data for the Lichen-Forming Fungus Ramalina farinacea (Ascomycota).</title>
        <authorList>
            <person name="Llewellyn T."/>
            <person name="Mian S."/>
            <person name="Hill R."/>
            <person name="Leitch I.J."/>
            <person name="Gaya E."/>
        </authorList>
    </citation>
    <scope>NUCLEOTIDE SEQUENCE</scope>
    <source>
        <strain evidence="10">LIQ254RAFAR</strain>
    </source>
</reference>
<evidence type="ECO:0000313" key="10">
    <source>
        <dbReference type="EMBL" id="MDI1488103.1"/>
    </source>
</evidence>
<accession>A0AA43TU02</accession>
<gene>
    <name evidence="10" type="primary">DAL5_2</name>
    <name evidence="10" type="ORF">OHK93_007377</name>
</gene>
<name>A0AA43TU02_9LECA</name>
<dbReference type="InterPro" id="IPR036259">
    <property type="entry name" value="MFS_trans_sf"/>
</dbReference>
<feature type="transmembrane region" description="Helical" evidence="8">
    <location>
        <begin position="371"/>
        <end position="394"/>
    </location>
</feature>
<sequence>MEMPNEKLAGTNQTPKSLSSIAKNAATGDPSSIEDEQDLKNADDALQVVMSLPDHAAVTDNDATERRLLMKIDAHILPIMCVVYGLNYLDKTTLSYASIMGLETDLGLTKSNYQWLGSIFYFGYLGFEYPTNRLLQRLPLAKYTSINIILWGVVLACTAASQDFAGIATVRLALGILEASVSPAFVLITSQWYTKKEQGTRTSIWFSFNGFANVLGGLVAYGVAKGTAGKRDLALSAWKILFLVWGLVTVTVGLLFWFLMPDSPLSAWFLSKDERRLAIERIRGNQQGIGNKRFKWYQFKEAFTDPQTWALVIFALLWDIPNGGISTFFSQLIVSFRYTAQQSLLYGCPAGAIAAVSIIIAGLLGDRLGQRIMLAVISLLISILGMALIVGLPLSNNGGRLAGYYLANISTAALVTLISLISSNDSPIQAVPTYRLIMTSPSDPSIDSVSTRIDTGLLIPGRGNPIKNATCIISSATGKIEHIGLTASLPTQYAEMSPVEVTTLMPGLWDTHTHYYGARAVSIDEIYHTPASLAGARTAYDLTVTLNAGITSIRELGGWADSVTPAVTEGTIQGPTIYSAIVPISMSGGHGDAHRVPEPVLKAAIEHTGLPLALCDGVPECIKVVRQQLRRGAACIKVLASGGCTSQLDDPEHRQFSDEELQAIVEEATRAGRAVAAHCHGKASILAAVRAGARTIEHGTYLDEECVAAMKKRDVMLVRTRTFFEAGLQVERLWSPESFAKLKKAAARHEKACRIALDGRIRFAMGTDLGMSGKVDDDVRVFAHGNNARELLYMTQVGLSSSQAIEAATANAPETLGGEFCRMRGLRSGQLKEGWDADLIAVKGDPLKHIEVLADSENISHVWKGGRLCKAPTISR</sequence>
<evidence type="ECO:0000256" key="6">
    <source>
        <dbReference type="ARBA" id="ARBA00037968"/>
    </source>
</evidence>
<feature type="transmembrane region" description="Helical" evidence="8">
    <location>
        <begin position="344"/>
        <end position="365"/>
    </location>
</feature>
<evidence type="ECO:0000256" key="5">
    <source>
        <dbReference type="ARBA" id="ARBA00023136"/>
    </source>
</evidence>
<feature type="transmembrane region" description="Helical" evidence="8">
    <location>
        <begin position="236"/>
        <end position="260"/>
    </location>
</feature>
<comment type="subcellular location">
    <subcellularLocation>
        <location evidence="1">Membrane</location>
        <topology evidence="1">Multi-pass membrane protein</topology>
    </subcellularLocation>
</comment>
<feature type="transmembrane region" description="Helical" evidence="8">
    <location>
        <begin position="309"/>
        <end position="332"/>
    </location>
</feature>
<dbReference type="InterPro" id="IPR032466">
    <property type="entry name" value="Metal_Hydrolase"/>
</dbReference>